<feature type="compositionally biased region" description="Low complexity" evidence="1">
    <location>
        <begin position="221"/>
        <end position="242"/>
    </location>
</feature>
<dbReference type="PRINTS" id="PR00625">
    <property type="entry name" value="JDOMAIN"/>
</dbReference>
<dbReference type="Gene3D" id="1.10.287.110">
    <property type="entry name" value="DnaJ domain"/>
    <property type="match status" value="1"/>
</dbReference>
<dbReference type="CDD" id="cd06257">
    <property type="entry name" value="DnaJ"/>
    <property type="match status" value="1"/>
</dbReference>
<dbReference type="InterPro" id="IPR036869">
    <property type="entry name" value="J_dom_sf"/>
</dbReference>
<comment type="caution">
    <text evidence="3">The sequence shown here is derived from an EMBL/GenBank/DDBJ whole genome shotgun (WGS) entry which is preliminary data.</text>
</comment>
<accession>A0A2J7ZYX2</accession>
<dbReference type="PANTHER" id="PTHR43908">
    <property type="entry name" value="AT29763P-RELATED"/>
    <property type="match status" value="1"/>
</dbReference>
<feature type="compositionally biased region" description="Basic and acidic residues" evidence="1">
    <location>
        <begin position="153"/>
        <end position="165"/>
    </location>
</feature>
<evidence type="ECO:0000313" key="4">
    <source>
        <dbReference type="Proteomes" id="UP000236333"/>
    </source>
</evidence>
<feature type="compositionally biased region" description="Basic and acidic residues" evidence="1">
    <location>
        <begin position="114"/>
        <end position="129"/>
    </location>
</feature>
<organism evidence="3 4">
    <name type="scientific">Tetrabaena socialis</name>
    <dbReference type="NCBI Taxonomy" id="47790"/>
    <lineage>
        <taxon>Eukaryota</taxon>
        <taxon>Viridiplantae</taxon>
        <taxon>Chlorophyta</taxon>
        <taxon>core chlorophytes</taxon>
        <taxon>Chlorophyceae</taxon>
        <taxon>CS clade</taxon>
        <taxon>Chlamydomonadales</taxon>
        <taxon>Tetrabaenaceae</taxon>
        <taxon>Tetrabaena</taxon>
    </lineage>
</organism>
<dbReference type="PROSITE" id="PS50076">
    <property type="entry name" value="DNAJ_2"/>
    <property type="match status" value="1"/>
</dbReference>
<sequence length="265" mass="28865">MAKYFERLASQMARAGEEDEEDGAPGVRAKEDTKPLTPAQRILKAWEAKDYFSLLGLPEPEADDLGRPVWSCTEVDVSKAYRKLSIVVHPDKNPGDDDSRRAFEALNQAHRMLKDPGSREDVLRGGAEKARRRREQQEAGADLGTRMQLNAAKNERAKEMRKSEGQDLQAHVLEQMRKRKEEAKRRAEAAARVAQARSKKEGGEDAAGPGSARDGGGGRPQGHAAGSGAPAAAKAGARPAQDSDSEEDKAASAARNKKRKKPSFM</sequence>
<feature type="domain" description="J" evidence="2">
    <location>
        <begin position="50"/>
        <end position="126"/>
    </location>
</feature>
<name>A0A2J7ZYX2_9CHLO</name>
<gene>
    <name evidence="3" type="ORF">TSOC_008298</name>
</gene>
<dbReference type="InterPro" id="IPR051100">
    <property type="entry name" value="DnaJ_subfamily_B/C"/>
</dbReference>
<proteinExistence type="predicted"/>
<evidence type="ECO:0000256" key="1">
    <source>
        <dbReference type="SAM" id="MobiDB-lite"/>
    </source>
</evidence>
<evidence type="ECO:0000313" key="3">
    <source>
        <dbReference type="EMBL" id="PNH05467.1"/>
    </source>
</evidence>
<feature type="compositionally biased region" description="Basic and acidic residues" evidence="1">
    <location>
        <begin position="174"/>
        <end position="189"/>
    </location>
</feature>
<protein>
    <submittedName>
        <fullName evidence="3">Chaperone protein DnaJ</fullName>
    </submittedName>
</protein>
<dbReference type="Pfam" id="PF00226">
    <property type="entry name" value="DnaJ"/>
    <property type="match status" value="1"/>
</dbReference>
<feature type="compositionally biased region" description="Basic residues" evidence="1">
    <location>
        <begin position="255"/>
        <end position="265"/>
    </location>
</feature>
<dbReference type="EMBL" id="PGGS01000303">
    <property type="protein sequence ID" value="PNH05467.1"/>
    <property type="molecule type" value="Genomic_DNA"/>
</dbReference>
<dbReference type="SUPFAM" id="SSF46565">
    <property type="entry name" value="Chaperone J-domain"/>
    <property type="match status" value="1"/>
</dbReference>
<feature type="region of interest" description="Disordered" evidence="1">
    <location>
        <begin position="114"/>
        <end position="265"/>
    </location>
</feature>
<dbReference type="SMART" id="SM00271">
    <property type="entry name" value="DnaJ"/>
    <property type="match status" value="1"/>
</dbReference>
<dbReference type="Proteomes" id="UP000236333">
    <property type="component" value="Unassembled WGS sequence"/>
</dbReference>
<dbReference type="InterPro" id="IPR001623">
    <property type="entry name" value="DnaJ_domain"/>
</dbReference>
<feature type="region of interest" description="Disordered" evidence="1">
    <location>
        <begin position="9"/>
        <end position="35"/>
    </location>
</feature>
<keyword evidence="4" id="KW-1185">Reference proteome</keyword>
<dbReference type="OrthoDB" id="10250354at2759"/>
<reference evidence="3 4" key="1">
    <citation type="journal article" date="2017" name="Mol. Biol. Evol.">
        <title>The 4-celled Tetrabaena socialis nuclear genome reveals the essential components for genetic control of cell number at the origin of multicellularity in the volvocine lineage.</title>
        <authorList>
            <person name="Featherston J."/>
            <person name="Arakaki Y."/>
            <person name="Hanschen E.R."/>
            <person name="Ferris P.J."/>
            <person name="Michod R.E."/>
            <person name="Olson B.J.S.C."/>
            <person name="Nozaki H."/>
            <person name="Durand P.M."/>
        </authorList>
    </citation>
    <scope>NUCLEOTIDE SEQUENCE [LARGE SCALE GENOMIC DNA]</scope>
    <source>
        <strain evidence="3 4">NIES-571</strain>
    </source>
</reference>
<evidence type="ECO:0000259" key="2">
    <source>
        <dbReference type="PROSITE" id="PS50076"/>
    </source>
</evidence>
<dbReference type="AlphaFoldDB" id="A0A2J7ZYX2"/>